<dbReference type="GO" id="GO:0008270">
    <property type="term" value="F:zinc ion binding"/>
    <property type="evidence" value="ECO:0007669"/>
    <property type="project" value="InterPro"/>
</dbReference>
<comment type="caution">
    <text evidence="7">The sequence shown here is derived from an EMBL/GenBank/DDBJ whole genome shotgun (WGS) entry which is preliminary data.</text>
</comment>
<accession>A0A0N0NIE3</accession>
<dbReference type="AlphaFoldDB" id="A0A0N0NIE3"/>
<keyword evidence="5" id="KW-0539">Nucleus</keyword>
<evidence type="ECO:0000256" key="5">
    <source>
        <dbReference type="ARBA" id="ARBA00023242"/>
    </source>
</evidence>
<evidence type="ECO:0000313" key="8">
    <source>
        <dbReference type="Proteomes" id="UP000038010"/>
    </source>
</evidence>
<dbReference type="InterPro" id="IPR007219">
    <property type="entry name" value="XnlR_reg_dom"/>
</dbReference>
<evidence type="ECO:0000256" key="4">
    <source>
        <dbReference type="ARBA" id="ARBA00023163"/>
    </source>
</evidence>
<dbReference type="SMART" id="SM00906">
    <property type="entry name" value="Fungal_trans"/>
    <property type="match status" value="1"/>
</dbReference>
<sequence length="555" mass="62755">MKLHLLVSAMEKGGGSIHTRSTDHHDFIVMKTETENAQEPTYIGRDHYLSHEDEIDESRARAFEPAFSTVHASTQQATVELWKGNDIPPHALRQSLLSAFLDHCQVWTPVLEPDDVAEFSRDQTPSSMLLAQSLWLAGSRVTSGPAVAAFATPDIFYHRAKAIFWSGLETQPVSVVKASLMLQWYNPQAPEHVSFDSSGFWLKIGVGVAHQIGLHREPSPGPSRAIRRKLWWSLANRDSLICVAHGRPRIINLDDSNVQRPLRSDFPESEFNFHLFSSWTDICQVLGDISTCCMRKHLSRTKKLYIDGMLYRWIKGMPAELQIIPKNQLANTFFPAGHNFAVRQLYIPYFTSLIIYSRMQNSAGSMSVTATLAASFVARLFEDFVARDEIKVLAPIFTRFCLISSMALVATMPHHELWDSCQPDLMVLQQSLTELSKRWRSAIGASKALKNAISKRQQKGLNAAPPARMDDQHTLDFFETLDLDYCRMWTPINQQLLGADSNSYHHVQLDIPVQGFSAMEEFNAAFDPTQGLNPSLMQFQHVEDWILNDGNLFQP</sequence>
<name>A0A0N0NIE3_9EURO</name>
<keyword evidence="2" id="KW-0805">Transcription regulation</keyword>
<evidence type="ECO:0000256" key="1">
    <source>
        <dbReference type="ARBA" id="ARBA00022833"/>
    </source>
</evidence>
<dbReference type="GO" id="GO:0006351">
    <property type="term" value="P:DNA-templated transcription"/>
    <property type="evidence" value="ECO:0007669"/>
    <property type="project" value="InterPro"/>
</dbReference>
<dbReference type="PANTHER" id="PTHR47171">
    <property type="entry name" value="FARA-RELATED"/>
    <property type="match status" value="1"/>
</dbReference>
<dbReference type="VEuPathDB" id="FungiDB:AB675_1227"/>
<dbReference type="OrthoDB" id="10251155at2759"/>
<evidence type="ECO:0000259" key="6">
    <source>
        <dbReference type="SMART" id="SM00906"/>
    </source>
</evidence>
<evidence type="ECO:0000313" key="7">
    <source>
        <dbReference type="EMBL" id="KPI35741.1"/>
    </source>
</evidence>
<dbReference type="Pfam" id="PF04082">
    <property type="entry name" value="Fungal_trans"/>
    <property type="match status" value="1"/>
</dbReference>
<dbReference type="CDD" id="cd12148">
    <property type="entry name" value="fungal_TF_MHR"/>
    <property type="match status" value="1"/>
</dbReference>
<keyword evidence="3" id="KW-0238">DNA-binding</keyword>
<dbReference type="STRING" id="1664694.A0A0N0NIE3"/>
<organism evidence="7 8">
    <name type="scientific">Cyphellophora attinorum</name>
    <dbReference type="NCBI Taxonomy" id="1664694"/>
    <lineage>
        <taxon>Eukaryota</taxon>
        <taxon>Fungi</taxon>
        <taxon>Dikarya</taxon>
        <taxon>Ascomycota</taxon>
        <taxon>Pezizomycotina</taxon>
        <taxon>Eurotiomycetes</taxon>
        <taxon>Chaetothyriomycetidae</taxon>
        <taxon>Chaetothyriales</taxon>
        <taxon>Cyphellophoraceae</taxon>
        <taxon>Cyphellophora</taxon>
    </lineage>
</organism>
<feature type="domain" description="Xylanolytic transcriptional activator regulatory" evidence="6">
    <location>
        <begin position="198"/>
        <end position="267"/>
    </location>
</feature>
<dbReference type="GO" id="GO:0003677">
    <property type="term" value="F:DNA binding"/>
    <property type="evidence" value="ECO:0007669"/>
    <property type="project" value="UniProtKB-KW"/>
</dbReference>
<keyword evidence="4" id="KW-0804">Transcription</keyword>
<dbReference type="InterPro" id="IPR052073">
    <property type="entry name" value="Amide_Lactam_Regulators"/>
</dbReference>
<keyword evidence="8" id="KW-1185">Reference proteome</keyword>
<dbReference type="GeneID" id="28732981"/>
<reference evidence="7 8" key="1">
    <citation type="submission" date="2015-06" db="EMBL/GenBank/DDBJ databases">
        <title>Draft genome of the ant-associated black yeast Phialophora attae CBS 131958.</title>
        <authorList>
            <person name="Moreno L.F."/>
            <person name="Stielow B.J."/>
            <person name="de Hoog S."/>
            <person name="Vicente V.A."/>
            <person name="Weiss V.A."/>
            <person name="de Vries M."/>
            <person name="Cruz L.M."/>
            <person name="Souza E.M."/>
        </authorList>
    </citation>
    <scope>NUCLEOTIDE SEQUENCE [LARGE SCALE GENOMIC DNA]</scope>
    <source>
        <strain evidence="7 8">CBS 131958</strain>
    </source>
</reference>
<keyword evidence="1" id="KW-0862">Zinc</keyword>
<dbReference type="Proteomes" id="UP000038010">
    <property type="component" value="Unassembled WGS sequence"/>
</dbReference>
<dbReference type="EMBL" id="LFJN01000037">
    <property type="protein sequence ID" value="KPI35741.1"/>
    <property type="molecule type" value="Genomic_DNA"/>
</dbReference>
<dbReference type="RefSeq" id="XP_017995704.1">
    <property type="nucleotide sequence ID" value="XM_018141101.1"/>
</dbReference>
<dbReference type="PANTHER" id="PTHR47171:SF2">
    <property type="entry name" value="TRANSCRIPTION FACTOR, PUTATIVE-RELATED"/>
    <property type="match status" value="1"/>
</dbReference>
<gene>
    <name evidence="7" type="ORF">AB675_1227</name>
</gene>
<evidence type="ECO:0000256" key="3">
    <source>
        <dbReference type="ARBA" id="ARBA00023125"/>
    </source>
</evidence>
<protein>
    <submittedName>
        <fullName evidence="7">Acetamidase regulatory protein</fullName>
    </submittedName>
</protein>
<evidence type="ECO:0000256" key="2">
    <source>
        <dbReference type="ARBA" id="ARBA00023015"/>
    </source>
</evidence>
<proteinExistence type="predicted"/>